<evidence type="ECO:0000256" key="1">
    <source>
        <dbReference type="SAM" id="Coils"/>
    </source>
</evidence>
<dbReference type="Proteomes" id="UP000315949">
    <property type="component" value="Unassembled WGS sequence"/>
</dbReference>
<accession>A0A5C5TZV8</accession>
<dbReference type="Pfam" id="PF04325">
    <property type="entry name" value="DUF465"/>
    <property type="match status" value="1"/>
</dbReference>
<keyword evidence="1" id="KW-0175">Coiled coil</keyword>
<gene>
    <name evidence="2" type="ORF">FQY79_09100</name>
</gene>
<dbReference type="InterPro" id="IPR038444">
    <property type="entry name" value="DUF465_sf"/>
</dbReference>
<evidence type="ECO:0000313" key="2">
    <source>
        <dbReference type="EMBL" id="TWT18795.1"/>
    </source>
</evidence>
<reference evidence="2 3" key="1">
    <citation type="submission" date="2019-07" db="EMBL/GenBank/DDBJ databases">
        <title>Luteimonas sp. YD-1 nov., isolated from acidic soil.</title>
        <authorList>
            <person name="Zhou J."/>
        </authorList>
    </citation>
    <scope>NUCLEOTIDE SEQUENCE [LARGE SCALE GENOMIC DNA]</scope>
    <source>
        <strain evidence="2 3">YD-1</strain>
    </source>
</reference>
<feature type="coiled-coil region" evidence="1">
    <location>
        <begin position="13"/>
        <end position="61"/>
    </location>
</feature>
<name>A0A5C5TZV8_9GAMM</name>
<proteinExistence type="predicted"/>
<dbReference type="InterPro" id="IPR007420">
    <property type="entry name" value="DUF465"/>
</dbReference>
<dbReference type="OrthoDB" id="5787087at2"/>
<dbReference type="AlphaFoldDB" id="A0A5C5TZV8"/>
<keyword evidence="3" id="KW-1185">Reference proteome</keyword>
<organism evidence="2 3">
    <name type="scientific">Luteimonas wenzhouensis</name>
    <dbReference type="NCBI Taxonomy" id="2599615"/>
    <lineage>
        <taxon>Bacteria</taxon>
        <taxon>Pseudomonadati</taxon>
        <taxon>Pseudomonadota</taxon>
        <taxon>Gammaproteobacteria</taxon>
        <taxon>Lysobacterales</taxon>
        <taxon>Lysobacteraceae</taxon>
        <taxon>Luteimonas</taxon>
    </lineage>
</organism>
<comment type="caution">
    <text evidence="2">The sequence shown here is derived from an EMBL/GenBank/DDBJ whole genome shotgun (WGS) entry which is preliminary data.</text>
</comment>
<sequence>MHSTDPAEINRRLVELRQQHRELDDAIAQLQSDTASDELTVKRLKKRKLQLKDQIAWLENALIPDEPA</sequence>
<dbReference type="RefSeq" id="WP_146312615.1">
    <property type="nucleotide sequence ID" value="NZ_VOHE01000004.1"/>
</dbReference>
<dbReference type="Gene3D" id="6.10.280.50">
    <property type="match status" value="1"/>
</dbReference>
<protein>
    <submittedName>
        <fullName evidence="2">DUF465 domain-containing protein</fullName>
    </submittedName>
</protein>
<evidence type="ECO:0000313" key="3">
    <source>
        <dbReference type="Proteomes" id="UP000315949"/>
    </source>
</evidence>
<dbReference type="EMBL" id="VOHE01000004">
    <property type="protein sequence ID" value="TWT18795.1"/>
    <property type="molecule type" value="Genomic_DNA"/>
</dbReference>